<feature type="domain" description="NADH:flavin oxidoreductase/NADH oxidase N-terminal" evidence="10">
    <location>
        <begin position="10"/>
        <end position="339"/>
    </location>
</feature>
<comment type="similarity">
    <text evidence="3">In the N-terminal section; belongs to the NADH:flavin oxidoreductase/NADH oxidase family.</text>
</comment>
<dbReference type="Pfam" id="PF00724">
    <property type="entry name" value="Oxidored_FMN"/>
    <property type="match status" value="1"/>
</dbReference>
<evidence type="ECO:0000313" key="12">
    <source>
        <dbReference type="EMBL" id="TDP56432.1"/>
    </source>
</evidence>
<evidence type="ECO:0000256" key="6">
    <source>
        <dbReference type="ARBA" id="ARBA00022723"/>
    </source>
</evidence>
<comment type="cofactor">
    <cofactor evidence="2">
        <name>[4Fe-4S] cluster</name>
        <dbReference type="ChEBI" id="CHEBI:49883"/>
    </cofactor>
</comment>
<evidence type="ECO:0000256" key="7">
    <source>
        <dbReference type="ARBA" id="ARBA00023002"/>
    </source>
</evidence>
<keyword evidence="9" id="KW-0411">Iron-sulfur</keyword>
<evidence type="ECO:0000313" key="13">
    <source>
        <dbReference type="Proteomes" id="UP000295500"/>
    </source>
</evidence>
<evidence type="ECO:0000256" key="5">
    <source>
        <dbReference type="ARBA" id="ARBA00022643"/>
    </source>
</evidence>
<feature type="domain" description="FAD/NAD(P)-binding" evidence="11">
    <location>
        <begin position="387"/>
        <end position="611"/>
    </location>
</feature>
<dbReference type="Gene3D" id="3.20.20.70">
    <property type="entry name" value="Aldolase class I"/>
    <property type="match status" value="1"/>
</dbReference>
<dbReference type="GO" id="GO:0016491">
    <property type="term" value="F:oxidoreductase activity"/>
    <property type="evidence" value="ECO:0007669"/>
    <property type="project" value="UniProtKB-KW"/>
</dbReference>
<dbReference type="InterPro" id="IPR001155">
    <property type="entry name" value="OxRdtase_FMN_N"/>
</dbReference>
<evidence type="ECO:0000259" key="11">
    <source>
        <dbReference type="Pfam" id="PF07992"/>
    </source>
</evidence>
<keyword evidence="5" id="KW-0288">FMN</keyword>
<dbReference type="SUPFAM" id="SSF51905">
    <property type="entry name" value="FAD/NAD(P)-binding domain"/>
    <property type="match status" value="1"/>
</dbReference>
<dbReference type="InterPro" id="IPR036188">
    <property type="entry name" value="FAD/NAD-bd_sf"/>
</dbReference>
<evidence type="ECO:0000256" key="9">
    <source>
        <dbReference type="ARBA" id="ARBA00023014"/>
    </source>
</evidence>
<evidence type="ECO:0000256" key="2">
    <source>
        <dbReference type="ARBA" id="ARBA00001966"/>
    </source>
</evidence>
<keyword evidence="8" id="KW-0408">Iron</keyword>
<dbReference type="GO" id="GO:0051536">
    <property type="term" value="F:iron-sulfur cluster binding"/>
    <property type="evidence" value="ECO:0007669"/>
    <property type="project" value="UniProtKB-KW"/>
</dbReference>
<evidence type="ECO:0000256" key="1">
    <source>
        <dbReference type="ARBA" id="ARBA00001917"/>
    </source>
</evidence>
<organism evidence="12 13">
    <name type="scientific">Aminicella lysinilytica</name>
    <dbReference type="NCBI Taxonomy" id="433323"/>
    <lineage>
        <taxon>Bacteria</taxon>
        <taxon>Bacillati</taxon>
        <taxon>Bacillota</taxon>
        <taxon>Clostridia</taxon>
        <taxon>Peptostreptococcales</taxon>
        <taxon>Anaerovoracaceae</taxon>
        <taxon>Aminicella</taxon>
    </lineage>
</organism>
<dbReference type="Proteomes" id="UP000295500">
    <property type="component" value="Unassembled WGS sequence"/>
</dbReference>
<dbReference type="PANTHER" id="PTHR42917:SF2">
    <property type="entry name" value="2,4-DIENOYL-COA REDUCTASE [(2E)-ENOYL-COA-PRODUCING]"/>
    <property type="match status" value="1"/>
</dbReference>
<dbReference type="PRINTS" id="PR00469">
    <property type="entry name" value="PNDRDTASEII"/>
</dbReference>
<dbReference type="RefSeq" id="WP_166635374.1">
    <property type="nucleotide sequence ID" value="NZ_CALCQM010000091.1"/>
</dbReference>
<sequence length="648" mass="70952">MNRQFSHVLSPIRVNGVFYKNRLIVAPITPHSSDCGQQYPNEDAISYFESRAKTGAALVYCGGAKAADLFDDHQHCNWDTFAFNHKNKMTMLAERIHAHGARAGMEVLGVFPLSWRGPLTCSNGNRIMESPHFGQEITKEEMTKFKNLTAEMCHDLQACGFDSLLFHFGHSIPVAQFFSPLTNHRTDEYGGSLENRCRYPIEILDACREATGGRMTMEVRMSANEFAKGGIDDAMGLDIACMLQDYCDIIQASCGMLTEKYMTYTHPCQHMGNHPNLHFAEAWKKSGRIKIPVTAVGGFESLQAAEDAVAQGKCDFVALTRQLIADPDTFKKAVDGRADDVVPCIKCMRCHDSDVYGHLFRCSVNPQVGYEACVERMFPDHATKVKRVAVVGGGPGGMEAALTAKARGHKVTLFEKSDSLGGALKFSAQVPFKYALCGYKDFLIYQCNKQKIDVKLNTIATPEIINGKFDALIVAVGAEPLMLPLPGFNADNGVVATWAYEHADSLGETIIVIGGGQVGCETALYLCDKGKNVSILEMQNSLCPDASKTCGDEIRILLQENDNFSEILGAKCKSIDKHSVTYDDKNGEEQTVTCDTVVFAAGMRSKTDLADSFITGTDIPECIEIGDCVRARTVEEAVAEGYNAAMSL</sequence>
<keyword evidence="6" id="KW-0479">Metal-binding</keyword>
<dbReference type="GO" id="GO:0046872">
    <property type="term" value="F:metal ion binding"/>
    <property type="evidence" value="ECO:0007669"/>
    <property type="project" value="UniProtKB-KW"/>
</dbReference>
<dbReference type="InterPro" id="IPR051793">
    <property type="entry name" value="NADH:flavin_oxidoreductase"/>
</dbReference>
<dbReference type="PRINTS" id="PR00368">
    <property type="entry name" value="FADPNR"/>
</dbReference>
<evidence type="ECO:0000256" key="3">
    <source>
        <dbReference type="ARBA" id="ARBA00011048"/>
    </source>
</evidence>
<reference evidence="12 13" key="1">
    <citation type="submission" date="2019-03" db="EMBL/GenBank/DDBJ databases">
        <title>Genomic Encyclopedia of Type Strains, Phase IV (KMG-IV): sequencing the most valuable type-strain genomes for metagenomic binning, comparative biology and taxonomic classification.</title>
        <authorList>
            <person name="Goeker M."/>
        </authorList>
    </citation>
    <scope>NUCLEOTIDE SEQUENCE [LARGE SCALE GENOMIC DNA]</scope>
    <source>
        <strain evidence="12 13">DSM 28287</strain>
    </source>
</reference>
<dbReference type="InterPro" id="IPR013785">
    <property type="entry name" value="Aldolase_TIM"/>
</dbReference>
<protein>
    <submittedName>
        <fullName evidence="12">2,4-dienoyl-CoA reductase-like NADH-dependent reductase (Old Yellow Enzyme family)</fullName>
    </submittedName>
</protein>
<dbReference type="Pfam" id="PF07992">
    <property type="entry name" value="Pyr_redox_2"/>
    <property type="match status" value="1"/>
</dbReference>
<evidence type="ECO:0000259" key="10">
    <source>
        <dbReference type="Pfam" id="PF00724"/>
    </source>
</evidence>
<evidence type="ECO:0000256" key="8">
    <source>
        <dbReference type="ARBA" id="ARBA00023004"/>
    </source>
</evidence>
<comment type="caution">
    <text evidence="12">The sequence shown here is derived from an EMBL/GenBank/DDBJ whole genome shotgun (WGS) entry which is preliminary data.</text>
</comment>
<dbReference type="EMBL" id="SNXO01000014">
    <property type="protein sequence ID" value="TDP56432.1"/>
    <property type="molecule type" value="Genomic_DNA"/>
</dbReference>
<keyword evidence="7" id="KW-0560">Oxidoreductase</keyword>
<dbReference type="InterPro" id="IPR023753">
    <property type="entry name" value="FAD/NAD-binding_dom"/>
</dbReference>
<proteinExistence type="inferred from homology"/>
<dbReference type="AlphaFoldDB" id="A0A4V3CRE1"/>
<dbReference type="SUPFAM" id="SSF51395">
    <property type="entry name" value="FMN-linked oxidoreductases"/>
    <property type="match status" value="1"/>
</dbReference>
<comment type="cofactor">
    <cofactor evidence="1">
        <name>FMN</name>
        <dbReference type="ChEBI" id="CHEBI:58210"/>
    </cofactor>
</comment>
<dbReference type="Gene3D" id="3.40.50.720">
    <property type="entry name" value="NAD(P)-binding Rossmann-like Domain"/>
    <property type="match status" value="1"/>
</dbReference>
<name>A0A4V3CRE1_9FIRM</name>
<gene>
    <name evidence="12" type="ORF">EV211_1146</name>
</gene>
<evidence type="ECO:0000256" key="4">
    <source>
        <dbReference type="ARBA" id="ARBA00022630"/>
    </source>
</evidence>
<dbReference type="PANTHER" id="PTHR42917">
    <property type="entry name" value="2,4-DIENOYL-COA REDUCTASE"/>
    <property type="match status" value="1"/>
</dbReference>
<accession>A0A4V3CRE1</accession>
<dbReference type="GO" id="GO:0010181">
    <property type="term" value="F:FMN binding"/>
    <property type="evidence" value="ECO:0007669"/>
    <property type="project" value="InterPro"/>
</dbReference>
<keyword evidence="4" id="KW-0285">Flavoprotein</keyword>
<dbReference type="Gene3D" id="3.50.50.60">
    <property type="entry name" value="FAD/NAD(P)-binding domain"/>
    <property type="match status" value="1"/>
</dbReference>
<keyword evidence="13" id="KW-1185">Reference proteome</keyword>